<evidence type="ECO:0000256" key="1">
    <source>
        <dbReference type="SAM" id="Phobius"/>
    </source>
</evidence>
<reference evidence="2 3" key="1">
    <citation type="journal article" date="2020" name="Biotechnol. Biofuels">
        <title>New insights from the biogas microbiome by comprehensive genome-resolved metagenomics of nearly 1600 species originating from multiple anaerobic digesters.</title>
        <authorList>
            <person name="Campanaro S."/>
            <person name="Treu L."/>
            <person name="Rodriguez-R L.M."/>
            <person name="Kovalovszki A."/>
            <person name="Ziels R.M."/>
            <person name="Maus I."/>
            <person name="Zhu X."/>
            <person name="Kougias P.G."/>
            <person name="Basile A."/>
            <person name="Luo G."/>
            <person name="Schluter A."/>
            <person name="Konstantinidis K.T."/>
            <person name="Angelidaki I."/>
        </authorList>
    </citation>
    <scope>NUCLEOTIDE SEQUENCE [LARGE SCALE GENOMIC DNA]</scope>
    <source>
        <strain evidence="2">AS22ysBPME_46</strain>
    </source>
</reference>
<keyword evidence="1" id="KW-0472">Membrane</keyword>
<gene>
    <name evidence="2" type="ORF">GX302_08770</name>
</gene>
<name>A0A7K4AW18_9EURY</name>
<dbReference type="Proteomes" id="UP000585579">
    <property type="component" value="Unassembled WGS sequence"/>
</dbReference>
<keyword evidence="1" id="KW-1133">Transmembrane helix</keyword>
<sequence>MRLPDSGCRPKKPGELCYREKTDAKILTTKRGIDILNGYSRDWGSEGWDIGIVTACSQVNLGGKTLCPWKPQEPGLQVKVGAIRKGTCEMQKAWREACRCCKKIITILLFPFNNFFFFMFSIS</sequence>
<evidence type="ECO:0000313" key="2">
    <source>
        <dbReference type="EMBL" id="NLK32899.1"/>
    </source>
</evidence>
<dbReference type="AlphaFoldDB" id="A0A7K4AW18"/>
<dbReference type="RefSeq" id="WP_167829527.1">
    <property type="nucleotide sequence ID" value="NZ_CP032683.1"/>
</dbReference>
<protein>
    <submittedName>
        <fullName evidence="2">Uncharacterized protein</fullName>
    </submittedName>
</protein>
<dbReference type="EMBL" id="JAAYQL010000051">
    <property type="protein sequence ID" value="NLK32899.1"/>
    <property type="molecule type" value="Genomic_DNA"/>
</dbReference>
<comment type="caution">
    <text evidence="2">The sequence shown here is derived from an EMBL/GenBank/DDBJ whole genome shotgun (WGS) entry which is preliminary data.</text>
</comment>
<keyword evidence="1" id="KW-0812">Transmembrane</keyword>
<accession>A0A7K4AW18</accession>
<evidence type="ECO:0000313" key="3">
    <source>
        <dbReference type="Proteomes" id="UP000585579"/>
    </source>
</evidence>
<feature type="transmembrane region" description="Helical" evidence="1">
    <location>
        <begin position="104"/>
        <end position="122"/>
    </location>
</feature>
<proteinExistence type="predicted"/>
<dbReference type="GeneID" id="53687162"/>
<organism evidence="2 3">
    <name type="scientific">Methanosarcina flavescens</name>
    <dbReference type="NCBI Taxonomy" id="1715806"/>
    <lineage>
        <taxon>Archaea</taxon>
        <taxon>Methanobacteriati</taxon>
        <taxon>Methanobacteriota</taxon>
        <taxon>Stenosarchaea group</taxon>
        <taxon>Methanomicrobia</taxon>
        <taxon>Methanosarcinales</taxon>
        <taxon>Methanosarcinaceae</taxon>
        <taxon>Methanosarcina</taxon>
    </lineage>
</organism>